<keyword evidence="2" id="KW-1185">Reference proteome</keyword>
<protein>
    <submittedName>
        <fullName evidence="1">Uncharacterized protein</fullName>
    </submittedName>
</protein>
<name>A0A178IPT3_9BACT</name>
<dbReference type="RefSeq" id="WP_068773249.1">
    <property type="nucleotide sequence ID" value="NZ_KV441849.1"/>
</dbReference>
<sequence>MAQKLSQKLAAPAASQNEPVINEEIQTKINAFRAQNPKFVEYLRQLPRERVENMAILRKIEQAEQKERFRQASSVKLEAWLKERPEIATQIAERVATLPAEKQAGARINMIRSAIERQALQQVQSGPKVAV</sequence>
<dbReference type="STRING" id="1184151.AW736_26245"/>
<accession>A0A178IPT3</accession>
<evidence type="ECO:0000313" key="2">
    <source>
        <dbReference type="Proteomes" id="UP000078486"/>
    </source>
</evidence>
<evidence type="ECO:0000313" key="1">
    <source>
        <dbReference type="EMBL" id="OAM91883.1"/>
    </source>
</evidence>
<dbReference type="Proteomes" id="UP000078486">
    <property type="component" value="Unassembled WGS sequence"/>
</dbReference>
<dbReference type="EMBL" id="LRRQ01000003">
    <property type="protein sequence ID" value="OAM91883.1"/>
    <property type="molecule type" value="Genomic_DNA"/>
</dbReference>
<comment type="caution">
    <text evidence="1">The sequence shown here is derived from an EMBL/GenBank/DDBJ whole genome shotgun (WGS) entry which is preliminary data.</text>
</comment>
<proteinExistence type="predicted"/>
<reference evidence="1 2" key="1">
    <citation type="submission" date="2016-01" db="EMBL/GenBank/DDBJ databases">
        <title>High potential of lignocellulose degradation of a new Verrucomicrobia species.</title>
        <authorList>
            <person name="Wang Y."/>
            <person name="Shi Y."/>
            <person name="Qiu Z."/>
            <person name="Liu S."/>
            <person name="Yang H."/>
        </authorList>
    </citation>
    <scope>NUCLEOTIDE SEQUENCE [LARGE SCALE GENOMIC DNA]</scope>
    <source>
        <strain evidence="1 2">TSB47</strain>
    </source>
</reference>
<organism evidence="1 2">
    <name type="scientific">Termitidicoccus mucosus</name>
    <dbReference type="NCBI Taxonomy" id="1184151"/>
    <lineage>
        <taxon>Bacteria</taxon>
        <taxon>Pseudomonadati</taxon>
        <taxon>Verrucomicrobiota</taxon>
        <taxon>Opitutia</taxon>
        <taxon>Opitutales</taxon>
        <taxon>Opitutaceae</taxon>
        <taxon>Termitidicoccus</taxon>
    </lineage>
</organism>
<gene>
    <name evidence="1" type="ORF">AW736_26245</name>
</gene>
<dbReference type="AlphaFoldDB" id="A0A178IPT3"/>